<evidence type="ECO:0000256" key="1">
    <source>
        <dbReference type="ARBA" id="ARBA00022649"/>
    </source>
</evidence>
<protein>
    <recommendedName>
        <fullName evidence="4">Addiction module toxin RelE</fullName>
    </recommendedName>
</protein>
<dbReference type="EMBL" id="MN577568">
    <property type="protein sequence ID" value="QGT50323.1"/>
    <property type="molecule type" value="Genomic_DNA"/>
</dbReference>
<dbReference type="Pfam" id="PF15738">
    <property type="entry name" value="YafQ_toxin"/>
    <property type="match status" value="1"/>
</dbReference>
<dbReference type="SUPFAM" id="SSF143011">
    <property type="entry name" value="RelE-like"/>
    <property type="match status" value="1"/>
</dbReference>
<accession>A0A650EL30</accession>
<organism evidence="3">
    <name type="scientific">uncultured Helicobacter sp</name>
    <dbReference type="NCBI Taxonomy" id="175537"/>
    <lineage>
        <taxon>Bacteria</taxon>
        <taxon>Pseudomonadati</taxon>
        <taxon>Campylobacterota</taxon>
        <taxon>Epsilonproteobacteria</taxon>
        <taxon>Campylobacterales</taxon>
        <taxon>Helicobacteraceae</taxon>
        <taxon>Helicobacter</taxon>
        <taxon>environmental samples</taxon>
    </lineage>
</organism>
<dbReference type="AlphaFoldDB" id="A0A650EL30"/>
<reference evidence="3" key="1">
    <citation type="journal article" date="2020" name="J. ISSAAS">
        <title>Lactobacilli and other gastrointestinal microbiota of Peromyscus leucopus, reservoir host for agents of Lyme disease and other zoonoses in North America.</title>
        <authorList>
            <person name="Milovic A."/>
            <person name="Bassam K."/>
            <person name="Shao H."/>
            <person name="Chatzistamou I."/>
            <person name="Tufts D.M."/>
            <person name="Diuk-Wasser M."/>
            <person name="Barbour A.G."/>
        </authorList>
    </citation>
    <scope>NUCLEOTIDE SEQUENCE</scope>
    <source>
        <strain evidence="3">LL4</strain>
    </source>
</reference>
<dbReference type="InterPro" id="IPR004386">
    <property type="entry name" value="Toxin_YafQ-like"/>
</dbReference>
<proteinExistence type="predicted"/>
<dbReference type="PANTHER" id="PTHR40588">
    <property type="entry name" value="MRNA INTERFERASE TOXIN YAFQ"/>
    <property type="match status" value="1"/>
</dbReference>
<keyword evidence="1" id="KW-1277">Toxin-antitoxin system</keyword>
<evidence type="ECO:0000256" key="2">
    <source>
        <dbReference type="PIRSR" id="PIRSR006156-1"/>
    </source>
</evidence>
<dbReference type="NCBIfam" id="TIGR02385">
    <property type="entry name" value="RelE_StbE"/>
    <property type="match status" value="1"/>
</dbReference>
<dbReference type="InterPro" id="IPR007712">
    <property type="entry name" value="RelE/ParE_toxin"/>
</dbReference>
<sequence length="91" mass="10714">MPKYELETSSKFEKQYKKLSQKDKEKTNQLLTILLNDEPLEPKHNDHALIGNYNGYRECHIKPDLLLVYKKDKKALLLLCVRIGSHSELFK</sequence>
<feature type="active site" description="Proton donor" evidence="2">
    <location>
        <position position="86"/>
    </location>
</feature>
<evidence type="ECO:0008006" key="4">
    <source>
        <dbReference type="Google" id="ProtNLM"/>
    </source>
</evidence>
<dbReference type="GO" id="GO:0004521">
    <property type="term" value="F:RNA endonuclease activity"/>
    <property type="evidence" value="ECO:0007669"/>
    <property type="project" value="TreeGrafter"/>
</dbReference>
<dbReference type="GO" id="GO:0006415">
    <property type="term" value="P:translational termination"/>
    <property type="evidence" value="ECO:0007669"/>
    <property type="project" value="TreeGrafter"/>
</dbReference>
<dbReference type="InterPro" id="IPR035093">
    <property type="entry name" value="RelE/ParE_toxin_dom_sf"/>
</dbReference>
<dbReference type="GO" id="GO:0006402">
    <property type="term" value="P:mRNA catabolic process"/>
    <property type="evidence" value="ECO:0007669"/>
    <property type="project" value="TreeGrafter"/>
</dbReference>
<dbReference type="PANTHER" id="PTHR40588:SF1">
    <property type="entry name" value="MRNA INTERFERASE TOXIN YAFQ"/>
    <property type="match status" value="1"/>
</dbReference>
<name>A0A650EL30_9HELI</name>
<evidence type="ECO:0000313" key="3">
    <source>
        <dbReference type="EMBL" id="QGT50323.1"/>
    </source>
</evidence>
<dbReference type="PIRSF" id="PIRSF006156">
    <property type="entry name" value="YafQ"/>
    <property type="match status" value="1"/>
</dbReference>
<dbReference type="Gene3D" id="3.30.2310.20">
    <property type="entry name" value="RelE-like"/>
    <property type="match status" value="1"/>
</dbReference>
<gene>
    <name evidence="3" type="ORF">Helico6505_1550</name>
</gene>